<protein>
    <submittedName>
        <fullName evidence="2">Uncharacterized protein</fullName>
    </submittedName>
</protein>
<feature type="region of interest" description="Disordered" evidence="1">
    <location>
        <begin position="42"/>
        <end position="62"/>
    </location>
</feature>
<comment type="caution">
    <text evidence="2">The sequence shown here is derived from an EMBL/GenBank/DDBJ whole genome shotgun (WGS) entry which is preliminary data.</text>
</comment>
<gene>
    <name evidence="2" type="ORF">SNAT2548_LOCUS14982</name>
</gene>
<reference evidence="2" key="1">
    <citation type="submission" date="2021-02" db="EMBL/GenBank/DDBJ databases">
        <authorList>
            <person name="Dougan E. K."/>
            <person name="Rhodes N."/>
            <person name="Thang M."/>
            <person name="Chan C."/>
        </authorList>
    </citation>
    <scope>NUCLEOTIDE SEQUENCE</scope>
</reference>
<sequence length="62" mass="7213">MPFWTGECCRRHLPLLQRPACERQAEQAREVDKRLLAESTWVRTDPHAPEGKASMTIKLDHD</sequence>
<proteinExistence type="predicted"/>
<dbReference type="OrthoDB" id="408356at2759"/>
<dbReference type="Proteomes" id="UP000604046">
    <property type="component" value="Unassembled WGS sequence"/>
</dbReference>
<evidence type="ECO:0000313" key="3">
    <source>
        <dbReference type="Proteomes" id="UP000604046"/>
    </source>
</evidence>
<keyword evidence="3" id="KW-1185">Reference proteome</keyword>
<organism evidence="2 3">
    <name type="scientific">Symbiodinium natans</name>
    <dbReference type="NCBI Taxonomy" id="878477"/>
    <lineage>
        <taxon>Eukaryota</taxon>
        <taxon>Sar</taxon>
        <taxon>Alveolata</taxon>
        <taxon>Dinophyceae</taxon>
        <taxon>Suessiales</taxon>
        <taxon>Symbiodiniaceae</taxon>
        <taxon>Symbiodinium</taxon>
    </lineage>
</organism>
<evidence type="ECO:0000313" key="2">
    <source>
        <dbReference type="EMBL" id="CAE7282619.1"/>
    </source>
</evidence>
<accession>A0A812MX72</accession>
<name>A0A812MX72_9DINO</name>
<evidence type="ECO:0000256" key="1">
    <source>
        <dbReference type="SAM" id="MobiDB-lite"/>
    </source>
</evidence>
<dbReference type="AlphaFoldDB" id="A0A812MX72"/>
<dbReference type="EMBL" id="CAJNDS010001824">
    <property type="protein sequence ID" value="CAE7282619.1"/>
    <property type="molecule type" value="Genomic_DNA"/>
</dbReference>